<dbReference type="Pfam" id="PF01135">
    <property type="entry name" value="PCMT"/>
    <property type="match status" value="1"/>
</dbReference>
<dbReference type="EC" id="2.1.1.77" evidence="3"/>
<dbReference type="AlphaFoldDB" id="A0A3N1CXQ1"/>
<accession>A0A3N1CXQ1</accession>
<dbReference type="SUPFAM" id="SSF53335">
    <property type="entry name" value="S-adenosyl-L-methionine-dependent methyltransferases"/>
    <property type="match status" value="1"/>
</dbReference>
<evidence type="ECO:0000256" key="1">
    <source>
        <dbReference type="ARBA" id="ARBA00004496"/>
    </source>
</evidence>
<comment type="subcellular location">
    <subcellularLocation>
        <location evidence="1">Cytoplasm</location>
    </subcellularLocation>
</comment>
<dbReference type="InterPro" id="IPR000682">
    <property type="entry name" value="PCMT"/>
</dbReference>
<keyword evidence="5" id="KW-0963">Cytoplasm</keyword>
<dbReference type="RefSeq" id="WP_211359728.1">
    <property type="nucleotide sequence ID" value="NZ_RJKE01000001.1"/>
</dbReference>
<keyword evidence="8" id="KW-0949">S-adenosyl-L-methionine</keyword>
<dbReference type="EMBL" id="RJKE01000001">
    <property type="protein sequence ID" value="ROO85498.1"/>
    <property type="molecule type" value="Genomic_DNA"/>
</dbReference>
<evidence type="ECO:0000256" key="6">
    <source>
        <dbReference type="ARBA" id="ARBA00022603"/>
    </source>
</evidence>
<evidence type="ECO:0000256" key="4">
    <source>
        <dbReference type="ARBA" id="ARBA00013346"/>
    </source>
</evidence>
<evidence type="ECO:0000313" key="13">
    <source>
        <dbReference type="Proteomes" id="UP000272400"/>
    </source>
</evidence>
<organism evidence="12 13">
    <name type="scientific">Actinocorallia herbida</name>
    <dbReference type="NCBI Taxonomy" id="58109"/>
    <lineage>
        <taxon>Bacteria</taxon>
        <taxon>Bacillati</taxon>
        <taxon>Actinomycetota</taxon>
        <taxon>Actinomycetes</taxon>
        <taxon>Streptosporangiales</taxon>
        <taxon>Thermomonosporaceae</taxon>
        <taxon>Actinocorallia</taxon>
    </lineage>
</organism>
<evidence type="ECO:0000256" key="5">
    <source>
        <dbReference type="ARBA" id="ARBA00022490"/>
    </source>
</evidence>
<evidence type="ECO:0000256" key="3">
    <source>
        <dbReference type="ARBA" id="ARBA00011890"/>
    </source>
</evidence>
<evidence type="ECO:0000256" key="8">
    <source>
        <dbReference type="ARBA" id="ARBA00022691"/>
    </source>
</evidence>
<evidence type="ECO:0000256" key="10">
    <source>
        <dbReference type="ARBA" id="ARBA00031323"/>
    </source>
</evidence>
<evidence type="ECO:0000313" key="12">
    <source>
        <dbReference type="EMBL" id="ROO85498.1"/>
    </source>
</evidence>
<evidence type="ECO:0000256" key="9">
    <source>
        <dbReference type="ARBA" id="ARBA00030757"/>
    </source>
</evidence>
<dbReference type="GO" id="GO:0005737">
    <property type="term" value="C:cytoplasm"/>
    <property type="evidence" value="ECO:0007669"/>
    <property type="project" value="UniProtKB-SubCell"/>
</dbReference>
<dbReference type="InterPro" id="IPR029063">
    <property type="entry name" value="SAM-dependent_MTases_sf"/>
</dbReference>
<dbReference type="GO" id="GO:0032259">
    <property type="term" value="P:methylation"/>
    <property type="evidence" value="ECO:0007669"/>
    <property type="project" value="UniProtKB-KW"/>
</dbReference>
<proteinExistence type="inferred from homology"/>
<evidence type="ECO:0000256" key="11">
    <source>
        <dbReference type="ARBA" id="ARBA00031350"/>
    </source>
</evidence>
<evidence type="ECO:0000256" key="7">
    <source>
        <dbReference type="ARBA" id="ARBA00022679"/>
    </source>
</evidence>
<comment type="caution">
    <text evidence="12">The sequence shown here is derived from an EMBL/GenBank/DDBJ whole genome shotgun (WGS) entry which is preliminary data.</text>
</comment>
<dbReference type="PANTHER" id="PTHR11579">
    <property type="entry name" value="PROTEIN-L-ISOASPARTATE O-METHYLTRANSFERASE"/>
    <property type="match status" value="1"/>
</dbReference>
<dbReference type="Proteomes" id="UP000272400">
    <property type="component" value="Unassembled WGS sequence"/>
</dbReference>
<dbReference type="GO" id="GO:0004719">
    <property type="term" value="F:protein-L-isoaspartate (D-aspartate) O-methyltransferase activity"/>
    <property type="evidence" value="ECO:0007669"/>
    <property type="project" value="UniProtKB-EC"/>
</dbReference>
<dbReference type="Gene3D" id="3.40.50.150">
    <property type="entry name" value="Vaccinia Virus protein VP39"/>
    <property type="match status" value="1"/>
</dbReference>
<protein>
    <recommendedName>
        <fullName evidence="4">Protein-L-isoaspartate O-methyltransferase</fullName>
        <ecNumber evidence="3">2.1.1.77</ecNumber>
    </recommendedName>
    <alternativeName>
        <fullName evidence="11">L-isoaspartyl protein carboxyl methyltransferase</fullName>
    </alternativeName>
    <alternativeName>
        <fullName evidence="9">Protein L-isoaspartyl methyltransferase</fullName>
    </alternativeName>
    <alternativeName>
        <fullName evidence="10">Protein-beta-aspartate methyltransferase</fullName>
    </alternativeName>
</protein>
<comment type="similarity">
    <text evidence="2">Belongs to the methyltransferase superfamily. L-isoaspartyl/D-aspartyl protein methyltransferase family.</text>
</comment>
<keyword evidence="7 12" id="KW-0808">Transferase</keyword>
<keyword evidence="13" id="KW-1185">Reference proteome</keyword>
<name>A0A3N1CXQ1_9ACTN</name>
<sequence>MTTDGVRAESPESLRAAMVGRLREQGHIRRDEVAAAFAAVPRERFCPEASVAAAYSARDTVRTKADESGRRASSLSAPWRQADLIESARIGPGMRVLEIGSGGYSAAVLAELVGPAGTVVTVDIDPWVTERTSRFLADTGYTEVRVLLGDAEHAVAGHGPFDAILVTAGAWDVPWTGLLAEGGRLVGPLDHTP</sequence>
<gene>
    <name evidence="12" type="ORF">EDD29_3043</name>
</gene>
<keyword evidence="6 12" id="KW-0489">Methyltransferase</keyword>
<reference evidence="12 13" key="1">
    <citation type="submission" date="2018-11" db="EMBL/GenBank/DDBJ databases">
        <title>Sequencing the genomes of 1000 actinobacteria strains.</title>
        <authorList>
            <person name="Klenk H.-P."/>
        </authorList>
    </citation>
    <scope>NUCLEOTIDE SEQUENCE [LARGE SCALE GENOMIC DNA]</scope>
    <source>
        <strain evidence="12 13">DSM 44254</strain>
    </source>
</reference>
<dbReference type="PANTHER" id="PTHR11579:SF0">
    <property type="entry name" value="PROTEIN-L-ISOASPARTATE(D-ASPARTATE) O-METHYLTRANSFERASE"/>
    <property type="match status" value="1"/>
</dbReference>
<dbReference type="CDD" id="cd02440">
    <property type="entry name" value="AdoMet_MTases"/>
    <property type="match status" value="1"/>
</dbReference>
<evidence type="ECO:0000256" key="2">
    <source>
        <dbReference type="ARBA" id="ARBA00005369"/>
    </source>
</evidence>